<keyword evidence="1" id="KW-0812">Transmembrane</keyword>
<dbReference type="KEGG" id="dhe:111597458"/>
<dbReference type="OrthoDB" id="7857153at2759"/>
<evidence type="ECO:0000313" key="3">
    <source>
        <dbReference type="Proteomes" id="UP000504633"/>
    </source>
</evidence>
<sequence length="216" mass="25323">MLSKFAYVCLFLALTLLHICAHLKPTIEAHASIKTINLRLSRKLNLYLGYEYHHTMLWQAVMNSALLVIGIWLCQREVDRKKERTFDEELKLDRPHLISAATEVKLNWLRSRVKPPSKWDLLPKRIFAWFSVPWLSTFVMNEFCNYAQLNLVMQHFCTSAPEVLLLHVRVQLLYLQHLVCSIVGRNLLQFTGAFASLTDSHMNYIKYETNLFVKDE</sequence>
<organism evidence="3 4">
    <name type="scientific">Drosophila hydei</name>
    <name type="common">Fruit fly</name>
    <dbReference type="NCBI Taxonomy" id="7224"/>
    <lineage>
        <taxon>Eukaryota</taxon>
        <taxon>Metazoa</taxon>
        <taxon>Ecdysozoa</taxon>
        <taxon>Arthropoda</taxon>
        <taxon>Hexapoda</taxon>
        <taxon>Insecta</taxon>
        <taxon>Pterygota</taxon>
        <taxon>Neoptera</taxon>
        <taxon>Endopterygota</taxon>
        <taxon>Diptera</taxon>
        <taxon>Brachycera</taxon>
        <taxon>Muscomorpha</taxon>
        <taxon>Ephydroidea</taxon>
        <taxon>Drosophilidae</taxon>
        <taxon>Drosophila</taxon>
    </lineage>
</organism>
<protein>
    <submittedName>
        <fullName evidence="4">Uncharacterized protein LOC111597458</fullName>
    </submittedName>
</protein>
<evidence type="ECO:0000256" key="1">
    <source>
        <dbReference type="SAM" id="Phobius"/>
    </source>
</evidence>
<feature type="signal peptide" evidence="2">
    <location>
        <begin position="1"/>
        <end position="21"/>
    </location>
</feature>
<keyword evidence="2" id="KW-0732">Signal</keyword>
<keyword evidence="1" id="KW-1133">Transmembrane helix</keyword>
<dbReference type="RefSeq" id="XP_023167975.1">
    <property type="nucleotide sequence ID" value="XM_023312207.2"/>
</dbReference>
<feature type="transmembrane region" description="Helical" evidence="1">
    <location>
        <begin position="55"/>
        <end position="74"/>
    </location>
</feature>
<dbReference type="Proteomes" id="UP000504633">
    <property type="component" value="Unplaced"/>
</dbReference>
<evidence type="ECO:0000256" key="2">
    <source>
        <dbReference type="SAM" id="SignalP"/>
    </source>
</evidence>
<name>A0A6J1LPH2_DROHY</name>
<evidence type="ECO:0000313" key="4">
    <source>
        <dbReference type="RefSeq" id="XP_023167975.1"/>
    </source>
</evidence>
<dbReference type="AlphaFoldDB" id="A0A6J1LPH2"/>
<accession>A0A6J1LPH2</accession>
<feature type="chain" id="PRO_5027113773" evidence="2">
    <location>
        <begin position="22"/>
        <end position="216"/>
    </location>
</feature>
<keyword evidence="1" id="KW-0472">Membrane</keyword>
<dbReference type="OMA" id="HFCISNW"/>
<dbReference type="GeneID" id="111597458"/>
<proteinExistence type="predicted"/>
<reference evidence="4" key="1">
    <citation type="submission" date="2025-08" db="UniProtKB">
        <authorList>
            <consortium name="RefSeq"/>
        </authorList>
    </citation>
    <scope>IDENTIFICATION</scope>
    <source>
        <strain evidence="4">15085-1641.00</strain>
        <tissue evidence="4">Whole body</tissue>
    </source>
</reference>
<gene>
    <name evidence="4" type="primary">LOC111597458</name>
</gene>
<keyword evidence="3" id="KW-1185">Reference proteome</keyword>